<dbReference type="InterPro" id="IPR039422">
    <property type="entry name" value="MarR/SlyA-like"/>
</dbReference>
<keyword evidence="4" id="KW-1185">Reference proteome</keyword>
<dbReference type="Gene3D" id="1.10.10.10">
    <property type="entry name" value="Winged helix-like DNA-binding domain superfamily/Winged helix DNA-binding domain"/>
    <property type="match status" value="1"/>
</dbReference>
<dbReference type="STRING" id="1114924.SAMN05216258_10477"/>
<feature type="domain" description="HTH marR-type" evidence="2">
    <location>
        <begin position="43"/>
        <end position="178"/>
    </location>
</feature>
<dbReference type="GO" id="GO:0003700">
    <property type="term" value="F:DNA-binding transcription factor activity"/>
    <property type="evidence" value="ECO:0007669"/>
    <property type="project" value="InterPro"/>
</dbReference>
<feature type="compositionally biased region" description="Low complexity" evidence="1">
    <location>
        <begin position="9"/>
        <end position="29"/>
    </location>
</feature>
<evidence type="ECO:0000259" key="2">
    <source>
        <dbReference type="PROSITE" id="PS50995"/>
    </source>
</evidence>
<dbReference type="PANTHER" id="PTHR33164">
    <property type="entry name" value="TRANSCRIPTIONAL REGULATOR, MARR FAMILY"/>
    <property type="match status" value="1"/>
</dbReference>
<dbReference type="InterPro" id="IPR036390">
    <property type="entry name" value="WH_DNA-bd_sf"/>
</dbReference>
<dbReference type="EMBL" id="FOQH01000004">
    <property type="protein sequence ID" value="SFI06461.1"/>
    <property type="molecule type" value="Genomic_DNA"/>
</dbReference>
<reference evidence="3 4" key="1">
    <citation type="submission" date="2016-10" db="EMBL/GenBank/DDBJ databases">
        <authorList>
            <person name="de Groot N.N."/>
        </authorList>
    </citation>
    <scope>NUCLEOTIDE SEQUENCE [LARGE SCALE GENOMIC DNA]</scope>
    <source>
        <strain evidence="3 4">CGMCC 1.11030</strain>
    </source>
</reference>
<feature type="region of interest" description="Disordered" evidence="1">
    <location>
        <begin position="1"/>
        <end position="29"/>
    </location>
</feature>
<dbReference type="AlphaFoldDB" id="A0A1I3F6L8"/>
<proteinExistence type="predicted"/>
<accession>A0A1I3F6L8</accession>
<name>A0A1I3F6L8_9RHOB</name>
<dbReference type="Pfam" id="PF12802">
    <property type="entry name" value="MarR_2"/>
    <property type="match status" value="1"/>
</dbReference>
<dbReference type="InterPro" id="IPR036388">
    <property type="entry name" value="WH-like_DNA-bd_sf"/>
</dbReference>
<sequence>MSSADTPSRARGASPGPQGARPPAARMRGSGLNRGDQLLFLTDAQLRQGVELMFFAYRDMIADADRVLETRGYGRAHHRCLHFVWRRPGMSVSELLDTLKVTKQSLNRVLRQLVEDGMIDSKVGPSDRRQRLLTATPEGEALVRSLSDAQNARMRRVFMEAGAEAVQGFKTVLADMIDEDSRESVLALVNDQPGA</sequence>
<dbReference type="Proteomes" id="UP000199377">
    <property type="component" value="Unassembled WGS sequence"/>
</dbReference>
<gene>
    <name evidence="3" type="ORF">SAMN05216258_10477</name>
</gene>
<dbReference type="PANTHER" id="PTHR33164:SF44">
    <property type="entry name" value="TRANSCRIPTIONAL REGULATORY PROTEIN"/>
    <property type="match status" value="1"/>
</dbReference>
<organism evidence="3 4">
    <name type="scientific">Albimonas pacifica</name>
    <dbReference type="NCBI Taxonomy" id="1114924"/>
    <lineage>
        <taxon>Bacteria</taxon>
        <taxon>Pseudomonadati</taxon>
        <taxon>Pseudomonadota</taxon>
        <taxon>Alphaproteobacteria</taxon>
        <taxon>Rhodobacterales</taxon>
        <taxon>Paracoccaceae</taxon>
        <taxon>Albimonas</taxon>
    </lineage>
</organism>
<dbReference type="GO" id="GO:0006950">
    <property type="term" value="P:response to stress"/>
    <property type="evidence" value="ECO:0007669"/>
    <property type="project" value="TreeGrafter"/>
</dbReference>
<dbReference type="SMART" id="SM00347">
    <property type="entry name" value="HTH_MARR"/>
    <property type="match status" value="1"/>
</dbReference>
<dbReference type="PROSITE" id="PS50995">
    <property type="entry name" value="HTH_MARR_2"/>
    <property type="match status" value="1"/>
</dbReference>
<dbReference type="SUPFAM" id="SSF46785">
    <property type="entry name" value="Winged helix' DNA-binding domain"/>
    <property type="match status" value="1"/>
</dbReference>
<dbReference type="PRINTS" id="PR00598">
    <property type="entry name" value="HTHMARR"/>
</dbReference>
<evidence type="ECO:0000313" key="4">
    <source>
        <dbReference type="Proteomes" id="UP000199377"/>
    </source>
</evidence>
<evidence type="ECO:0000313" key="3">
    <source>
        <dbReference type="EMBL" id="SFI06461.1"/>
    </source>
</evidence>
<protein>
    <submittedName>
        <fullName evidence="3">Transcriptional regulator, MarR family</fullName>
    </submittedName>
</protein>
<evidence type="ECO:0000256" key="1">
    <source>
        <dbReference type="SAM" id="MobiDB-lite"/>
    </source>
</evidence>
<dbReference type="InterPro" id="IPR000835">
    <property type="entry name" value="HTH_MarR-typ"/>
</dbReference>